<evidence type="ECO:0000313" key="8">
    <source>
        <dbReference type="Proteomes" id="UP001151699"/>
    </source>
</evidence>
<protein>
    <submittedName>
        <fullName evidence="7">Trifunctional nucleotide phosphoesterase protein YfkN</fullName>
    </submittedName>
</protein>
<organism evidence="7 8">
    <name type="scientific">Pseudolycoriella hygida</name>
    <dbReference type="NCBI Taxonomy" id="35572"/>
    <lineage>
        <taxon>Eukaryota</taxon>
        <taxon>Metazoa</taxon>
        <taxon>Ecdysozoa</taxon>
        <taxon>Arthropoda</taxon>
        <taxon>Hexapoda</taxon>
        <taxon>Insecta</taxon>
        <taxon>Pterygota</taxon>
        <taxon>Neoptera</taxon>
        <taxon>Endopterygota</taxon>
        <taxon>Diptera</taxon>
        <taxon>Nematocera</taxon>
        <taxon>Sciaroidea</taxon>
        <taxon>Sciaridae</taxon>
        <taxon>Pseudolycoriella</taxon>
    </lineage>
</organism>
<dbReference type="PANTHER" id="PTHR11575:SF48">
    <property type="entry name" value="5'-NUCLEOTIDASE"/>
    <property type="match status" value="1"/>
</dbReference>
<dbReference type="InterPro" id="IPR029052">
    <property type="entry name" value="Metallo-depent_PP-like"/>
</dbReference>
<dbReference type="CDD" id="cd07406">
    <property type="entry name" value="MPP_CG11883_N"/>
    <property type="match status" value="1"/>
</dbReference>
<gene>
    <name evidence="7" type="primary">yfkN</name>
    <name evidence="7" type="ORF">Bhyg_04733</name>
</gene>
<evidence type="ECO:0000259" key="6">
    <source>
        <dbReference type="Pfam" id="PF02872"/>
    </source>
</evidence>
<dbReference type="InterPro" id="IPR036907">
    <property type="entry name" value="5'-Nucleotdase_C_sf"/>
</dbReference>
<dbReference type="GO" id="GO:0000166">
    <property type="term" value="F:nucleotide binding"/>
    <property type="evidence" value="ECO:0007669"/>
    <property type="project" value="UniProtKB-KW"/>
</dbReference>
<evidence type="ECO:0000256" key="2">
    <source>
        <dbReference type="ARBA" id="ARBA00022729"/>
    </source>
</evidence>
<keyword evidence="4" id="KW-0378">Hydrolase</keyword>
<dbReference type="InterPro" id="IPR004843">
    <property type="entry name" value="Calcineurin-like_PHP"/>
</dbReference>
<reference evidence="7" key="1">
    <citation type="submission" date="2022-07" db="EMBL/GenBank/DDBJ databases">
        <authorList>
            <person name="Trinca V."/>
            <person name="Uliana J.V.C."/>
            <person name="Torres T.T."/>
            <person name="Ward R.J."/>
            <person name="Monesi N."/>
        </authorList>
    </citation>
    <scope>NUCLEOTIDE SEQUENCE</scope>
    <source>
        <strain evidence="7">HSMRA1968</strain>
        <tissue evidence="7">Whole embryos</tissue>
    </source>
</reference>
<dbReference type="Pfam" id="PF02872">
    <property type="entry name" value="5_nucleotid_C"/>
    <property type="match status" value="1"/>
</dbReference>
<dbReference type="GO" id="GO:0016787">
    <property type="term" value="F:hydrolase activity"/>
    <property type="evidence" value="ECO:0007669"/>
    <property type="project" value="UniProtKB-KW"/>
</dbReference>
<dbReference type="PANTHER" id="PTHR11575">
    <property type="entry name" value="5'-NUCLEOTIDASE-RELATED"/>
    <property type="match status" value="1"/>
</dbReference>
<dbReference type="GO" id="GO:0009166">
    <property type="term" value="P:nucleotide catabolic process"/>
    <property type="evidence" value="ECO:0007669"/>
    <property type="project" value="InterPro"/>
</dbReference>
<feature type="domain" description="Calcineurin-like phosphoesterase" evidence="5">
    <location>
        <begin position="83"/>
        <end position="286"/>
    </location>
</feature>
<evidence type="ECO:0000256" key="3">
    <source>
        <dbReference type="ARBA" id="ARBA00022741"/>
    </source>
</evidence>
<keyword evidence="8" id="KW-1185">Reference proteome</keyword>
<feature type="domain" description="5'-Nucleotidase C-terminal" evidence="6">
    <location>
        <begin position="373"/>
        <end position="517"/>
    </location>
</feature>
<dbReference type="InterPro" id="IPR006179">
    <property type="entry name" value="5_nucleotidase/apyrase"/>
</dbReference>
<dbReference type="Proteomes" id="UP001151699">
    <property type="component" value="Chromosome A"/>
</dbReference>
<dbReference type="Gene3D" id="3.90.780.10">
    <property type="entry name" value="5'-Nucleotidase, C-terminal domain"/>
    <property type="match status" value="1"/>
</dbReference>
<accession>A0A9Q0NGI7</accession>
<dbReference type="Pfam" id="PF00149">
    <property type="entry name" value="Metallophos"/>
    <property type="match status" value="1"/>
</dbReference>
<dbReference type="InterPro" id="IPR008334">
    <property type="entry name" value="5'-Nucleotdase_C"/>
</dbReference>
<dbReference type="OrthoDB" id="10252235at2759"/>
<comment type="caution">
    <text evidence="7">The sequence shown here is derived from an EMBL/GenBank/DDBJ whole genome shotgun (WGS) entry which is preliminary data.</text>
</comment>
<comment type="similarity">
    <text evidence="1 4">Belongs to the 5'-nucleotidase family.</text>
</comment>
<dbReference type="SUPFAM" id="SSF56300">
    <property type="entry name" value="Metallo-dependent phosphatases"/>
    <property type="match status" value="1"/>
</dbReference>
<sequence length="660" mass="73017">MAGFASQSALRSKLGDLVESGASNLPETTEVTKGLKNVVGWLKQASIEVKEAGKRAIPNVLSSTVLARDSKKMSTATNNSLCILHYNDIYNIDANSSVEPIGGAARFSTAIKSFSHLNPLILFSGDAFSPSMLSTFTKGEQMVPVLNDVGTMCAVFGNHDFDHGLEVLAKHTEETNFPWLMSNVIDNETGRPLGSGKITHFLLHNNIRIGLIGLVEKEWLDTLPTIDSKEVTYIDFVQAGNDLADELRNEGCEIIIALTHMRTPNDLELAKNCSKIDLILGGHDHVFEVNVVNGINVIKSGTDFRQFSKITINKDRNSEGKLDLSVEQIDVTSKYAEDKALKDELLQYSSTIESKMGEVLGNFCVELNGLFSSIRTSETNLGNWVCDVVLSATGADVVIINSGTFRSDQIHPAGPFTMKDLVSVVPMRDPLVVLEVTGKDLLDALENAVSAYPKLEGRFPQVSGISFVFNSKKPPGSRIEPQLVQVADEWLNLDQTYSLCVKSYMYGGCDGFTMFKDKKVLMDDDECPELGLAIQNHFHAINVRTGKAKHSKHRQSLVTLSRRHSMVQMLEDLDLDGPSPVRRRISLVNQPKSVDISHNKNKLCRRASLEDLEQVSCQLAPTIQHRIIVVESDEYTEQLIRKRQTMANTDVIKEDDENYT</sequence>
<dbReference type="PRINTS" id="PR01607">
    <property type="entry name" value="APYRASEFAMLY"/>
</dbReference>
<proteinExistence type="inferred from homology"/>
<keyword evidence="3 4" id="KW-0547">Nucleotide-binding</keyword>
<dbReference type="SUPFAM" id="SSF55816">
    <property type="entry name" value="5'-nucleotidase (syn. UDP-sugar hydrolase), C-terminal domain"/>
    <property type="match status" value="1"/>
</dbReference>
<keyword evidence="2" id="KW-0732">Signal</keyword>
<evidence type="ECO:0000256" key="1">
    <source>
        <dbReference type="ARBA" id="ARBA00006654"/>
    </source>
</evidence>
<dbReference type="Gene3D" id="3.60.21.10">
    <property type="match status" value="1"/>
</dbReference>
<dbReference type="AlphaFoldDB" id="A0A9Q0NGI7"/>
<name>A0A9Q0NGI7_9DIPT</name>
<evidence type="ECO:0000313" key="7">
    <source>
        <dbReference type="EMBL" id="KAJ6649497.1"/>
    </source>
</evidence>
<evidence type="ECO:0000259" key="5">
    <source>
        <dbReference type="Pfam" id="PF00149"/>
    </source>
</evidence>
<dbReference type="InterPro" id="IPR041821">
    <property type="entry name" value="CG11883_N"/>
</dbReference>
<evidence type="ECO:0000256" key="4">
    <source>
        <dbReference type="RuleBase" id="RU362119"/>
    </source>
</evidence>
<dbReference type="EMBL" id="WJQU01000001">
    <property type="protein sequence ID" value="KAJ6649497.1"/>
    <property type="molecule type" value="Genomic_DNA"/>
</dbReference>